<evidence type="ECO:0000259" key="2">
    <source>
        <dbReference type="Pfam" id="PF07179"/>
    </source>
</evidence>
<proteinExistence type="predicted"/>
<reference evidence="3 4" key="1">
    <citation type="submission" date="2018-07" db="EMBL/GenBank/DDBJ databases">
        <title>Arthrobacter sp. nov., isolated from raw cow's milk with high bacterial count.</title>
        <authorList>
            <person name="Hahne J."/>
            <person name="Isele D."/>
            <person name="Lipski A."/>
        </authorList>
    </citation>
    <scope>NUCLEOTIDE SEQUENCE [LARGE SCALE GENOMIC DNA]</scope>
    <source>
        <strain evidence="3 4">JZ R-35</strain>
    </source>
</reference>
<evidence type="ECO:0000313" key="3">
    <source>
        <dbReference type="EMBL" id="RII42756.1"/>
    </source>
</evidence>
<dbReference type="Pfam" id="PF07179">
    <property type="entry name" value="SseB"/>
    <property type="match status" value="1"/>
</dbReference>
<gene>
    <name evidence="3" type="ORF">DWB68_05310</name>
</gene>
<protein>
    <recommendedName>
        <fullName evidence="2">SseB protein N-terminal domain-containing protein</fullName>
    </recommendedName>
</protein>
<dbReference type="InterPro" id="IPR009839">
    <property type="entry name" value="SseB_N"/>
</dbReference>
<evidence type="ECO:0000313" key="4">
    <source>
        <dbReference type="Proteomes" id="UP000265419"/>
    </source>
</evidence>
<dbReference type="EMBL" id="QQXK01000008">
    <property type="protein sequence ID" value="RII42756.1"/>
    <property type="molecule type" value="Genomic_DNA"/>
</dbReference>
<name>A0A399JJW8_9MICC</name>
<comment type="caution">
    <text evidence="3">The sequence shown here is derived from an EMBL/GenBank/DDBJ whole genome shotgun (WGS) entry which is preliminary data.</text>
</comment>
<dbReference type="AlphaFoldDB" id="A0A399JJW8"/>
<feature type="region of interest" description="Disordered" evidence="1">
    <location>
        <begin position="86"/>
        <end position="110"/>
    </location>
</feature>
<evidence type="ECO:0000256" key="1">
    <source>
        <dbReference type="SAM" id="MobiDB-lite"/>
    </source>
</evidence>
<accession>A0A399JJW8</accession>
<dbReference type="Proteomes" id="UP000265419">
    <property type="component" value="Unassembled WGS sequence"/>
</dbReference>
<keyword evidence="4" id="KW-1185">Reference proteome</keyword>
<sequence>MTCAFTPASREAAVRWLWREAPVDGLDSGWRVCVPGEQGAGQPAGTSWCPWPEAVAREPVLSQLGGAPVGAAYAVHREAGRPLEVRDGRSGALLPAPGDSTAPDPRAGAPERLGAGALEAHTLATRVLPALLRARHQPSEAVLAELWGCSLWVPSLRSSGEIAVRDGVAVAFASVEAAQHWQAGRGVGEPADPLDMVPFARFVTEAAPLAVRLVVDPGAPSQLTLDLAALLPGAASVDSEALMVLRAKDADHFERMLTTPGRVWIGLRDAADATATPVRVRDHRTGASVLPVFASEADALAYDDLAEPTHFRLDKLASDWEPETGVMLGLGSSEAPVEVGWGRLRAAGFVAAPGAEAWAAPSPTARELSPERVSVSPVPVPGVKDPYSEAFAPLEREIMEAALDLPRIPVEGAWVLISTRREQVSVAVAYAVDGVAHSAAHAAGGSAGAARVAVLRLRAMEAVAQLARSLRAQGRALPSQLRFQVLPGGAGGAVMHDDAGEPESVALAAWVAGQGLSLDNCLASQAVLSAVSGPLSLSQAAKAGDASLAARALAAGAALWVAEDSAGEPLRLNDAQGRVALAVFTSQEGLVAFAPAGRPRRVWAADLASGFGQAPWLVVDPGQSTLVLERALVPWPVPSA</sequence>
<feature type="domain" description="SseB protein N-terminal" evidence="2">
    <location>
        <begin position="562"/>
        <end position="633"/>
    </location>
</feature>
<organism evidence="3 4">
    <name type="scientific">Galactobacter valiniphilus</name>
    <dbReference type="NCBI Taxonomy" id="2676122"/>
    <lineage>
        <taxon>Bacteria</taxon>
        <taxon>Bacillati</taxon>
        <taxon>Actinomycetota</taxon>
        <taxon>Actinomycetes</taxon>
        <taxon>Micrococcales</taxon>
        <taxon>Micrococcaceae</taxon>
        <taxon>Galactobacter</taxon>
    </lineage>
</organism>